<sequence length="308" mass="33790">MMSAVSDLVIVGHISIDRIVLPSGHIETSLGGPPTYSGFPAKILGADVSIISKVGFDFRDEFLLRYSRASIFTGNVKRCKSPTTRFYIEYSSDWSRRLRLISKCEPIFDCDVPRDFKCRALLIAPICGEIPESTLLRLLEVDCIRAVDLQGFIRVFKSDGSIELARWPYDFNVLGKFHVVKASEEELLSALDCRSVAEAIRLMRRIGVEILLVTLGSRGSLVACPSGVWRVPAFPAETADPTGGGDAFIGSFLASYVKSGDVLRSLAVGAASASFVVESIGSSSFGFRDEVYERADYILERVKRVVLA</sequence>
<dbReference type="Proteomes" id="UP000269499">
    <property type="component" value="Unassembled WGS sequence"/>
</dbReference>
<evidence type="ECO:0000256" key="1">
    <source>
        <dbReference type="ARBA" id="ARBA00010688"/>
    </source>
</evidence>
<comment type="similarity">
    <text evidence="1">Belongs to the carbohydrate kinase PfkB family.</text>
</comment>
<dbReference type="InterPro" id="IPR050306">
    <property type="entry name" value="PfkB_Carbo_kinase"/>
</dbReference>
<evidence type="ECO:0000259" key="4">
    <source>
        <dbReference type="Pfam" id="PF00294"/>
    </source>
</evidence>
<dbReference type="EMBL" id="QMRA01000020">
    <property type="protein sequence ID" value="RLE54607.1"/>
    <property type="molecule type" value="Genomic_DNA"/>
</dbReference>
<evidence type="ECO:0000256" key="2">
    <source>
        <dbReference type="ARBA" id="ARBA00022679"/>
    </source>
</evidence>
<proteinExistence type="inferred from homology"/>
<reference evidence="5 6" key="1">
    <citation type="submission" date="2018-06" db="EMBL/GenBank/DDBJ databases">
        <title>Extensive metabolic versatility and redundancy in microbially diverse, dynamic hydrothermal sediments.</title>
        <authorList>
            <person name="Dombrowski N."/>
            <person name="Teske A."/>
            <person name="Baker B.J."/>
        </authorList>
    </citation>
    <scope>NUCLEOTIDE SEQUENCE [LARGE SCALE GENOMIC DNA]</scope>
    <source>
        <strain evidence="5">B20_G2</strain>
    </source>
</reference>
<dbReference type="SUPFAM" id="SSF53613">
    <property type="entry name" value="Ribokinase-like"/>
    <property type="match status" value="1"/>
</dbReference>
<name>A0A497F5F3_9CREN</name>
<evidence type="ECO:0000313" key="6">
    <source>
        <dbReference type="Proteomes" id="UP000269499"/>
    </source>
</evidence>
<dbReference type="PANTHER" id="PTHR43085">
    <property type="entry name" value="HEXOKINASE FAMILY MEMBER"/>
    <property type="match status" value="1"/>
</dbReference>
<dbReference type="GO" id="GO:0016301">
    <property type="term" value="F:kinase activity"/>
    <property type="evidence" value="ECO:0007669"/>
    <property type="project" value="UniProtKB-KW"/>
</dbReference>
<evidence type="ECO:0000313" key="5">
    <source>
        <dbReference type="EMBL" id="RLE54607.1"/>
    </source>
</evidence>
<organism evidence="5 6">
    <name type="scientific">Thermoproteota archaeon</name>
    <dbReference type="NCBI Taxonomy" id="2056631"/>
    <lineage>
        <taxon>Archaea</taxon>
        <taxon>Thermoproteota</taxon>
    </lineage>
</organism>
<gene>
    <name evidence="5" type="ORF">DRJ26_01670</name>
</gene>
<evidence type="ECO:0000256" key="3">
    <source>
        <dbReference type="ARBA" id="ARBA00022777"/>
    </source>
</evidence>
<keyword evidence="3" id="KW-0418">Kinase</keyword>
<comment type="caution">
    <text evidence="5">The sequence shown here is derived from an EMBL/GenBank/DDBJ whole genome shotgun (WGS) entry which is preliminary data.</text>
</comment>
<dbReference type="Gene3D" id="3.40.1190.20">
    <property type="match status" value="1"/>
</dbReference>
<feature type="domain" description="Carbohydrate kinase PfkB" evidence="4">
    <location>
        <begin position="173"/>
        <end position="283"/>
    </location>
</feature>
<dbReference type="InterPro" id="IPR029056">
    <property type="entry name" value="Ribokinase-like"/>
</dbReference>
<accession>A0A497F5F3</accession>
<keyword evidence="2" id="KW-0808">Transferase</keyword>
<dbReference type="InterPro" id="IPR011611">
    <property type="entry name" value="PfkB_dom"/>
</dbReference>
<dbReference type="Pfam" id="PF00294">
    <property type="entry name" value="PfkB"/>
    <property type="match status" value="1"/>
</dbReference>
<dbReference type="AlphaFoldDB" id="A0A497F5F3"/>
<dbReference type="PANTHER" id="PTHR43085:SF57">
    <property type="entry name" value="CARBOHYDRATE KINASE PFKB DOMAIN-CONTAINING PROTEIN"/>
    <property type="match status" value="1"/>
</dbReference>
<protein>
    <recommendedName>
        <fullName evidence="4">Carbohydrate kinase PfkB domain-containing protein</fullName>
    </recommendedName>
</protein>